<feature type="transmembrane region" description="Helical" evidence="13">
    <location>
        <begin position="119"/>
        <end position="144"/>
    </location>
</feature>
<keyword evidence="5 13" id="KW-0812">Transmembrane</keyword>
<evidence type="ECO:0000256" key="3">
    <source>
        <dbReference type="ARBA" id="ARBA00010532"/>
    </source>
</evidence>
<evidence type="ECO:0000256" key="6">
    <source>
        <dbReference type="ARBA" id="ARBA00022989"/>
    </source>
</evidence>
<evidence type="ECO:0000256" key="10">
    <source>
        <dbReference type="ARBA" id="ARBA00023180"/>
    </source>
</evidence>
<sequence>MKLPSGAQDISTCQYGAPVVLSFPHFYFGDPSYLKGIDGLHPNSSLHGFHMDIEPNTGFSIDAFVRFQVNLHIERILGISQLQNIPKMTFPVFWVEIAFTLTDDLADVFKTKIYTPKTIAFTFIFGMMGLGCLMWITALGFMYYTRQQEKKESSHPTEHTPLLN</sequence>
<dbReference type="PRINTS" id="PR01609">
    <property type="entry name" value="CD36FAMILY"/>
</dbReference>
<dbReference type="GO" id="GO:0005044">
    <property type="term" value="F:scavenger receptor activity"/>
    <property type="evidence" value="ECO:0007669"/>
    <property type="project" value="TreeGrafter"/>
</dbReference>
<keyword evidence="10" id="KW-0325">Glycoprotein</keyword>
<evidence type="ECO:0000256" key="5">
    <source>
        <dbReference type="ARBA" id="ARBA00022692"/>
    </source>
</evidence>
<keyword evidence="15" id="KW-1185">Reference proteome</keyword>
<dbReference type="GO" id="GO:0005901">
    <property type="term" value="C:caveola"/>
    <property type="evidence" value="ECO:0007669"/>
    <property type="project" value="UniProtKB-SubCell"/>
</dbReference>
<proteinExistence type="inferred from homology"/>
<evidence type="ECO:0000313" key="15">
    <source>
        <dbReference type="Proteomes" id="UP000827092"/>
    </source>
</evidence>
<evidence type="ECO:0000256" key="2">
    <source>
        <dbReference type="ARBA" id="ARBA00004651"/>
    </source>
</evidence>
<dbReference type="EMBL" id="JAFNEN010001266">
    <property type="protein sequence ID" value="KAG8174261.1"/>
    <property type="molecule type" value="Genomic_DNA"/>
</dbReference>
<evidence type="ECO:0000256" key="9">
    <source>
        <dbReference type="ARBA" id="ARBA00023170"/>
    </source>
</evidence>
<evidence type="ECO:0000256" key="7">
    <source>
        <dbReference type="ARBA" id="ARBA00023136"/>
    </source>
</evidence>
<dbReference type="AlphaFoldDB" id="A0AAV6TRA2"/>
<name>A0AAV6TRA2_9ARAC</name>
<evidence type="ECO:0000256" key="4">
    <source>
        <dbReference type="ARBA" id="ARBA00022475"/>
    </source>
</evidence>
<keyword evidence="7 13" id="KW-0472">Membrane</keyword>
<protein>
    <recommendedName>
        <fullName evidence="11">Scavenger receptor class B member 1</fullName>
    </recommendedName>
    <alternativeName>
        <fullName evidence="12">SR-BI</fullName>
    </alternativeName>
</protein>
<dbReference type="GO" id="GO:0005737">
    <property type="term" value="C:cytoplasm"/>
    <property type="evidence" value="ECO:0007669"/>
    <property type="project" value="TreeGrafter"/>
</dbReference>
<evidence type="ECO:0000313" key="14">
    <source>
        <dbReference type="EMBL" id="KAG8174261.1"/>
    </source>
</evidence>
<keyword evidence="9" id="KW-0675">Receptor</keyword>
<keyword evidence="4" id="KW-1003">Cell membrane</keyword>
<dbReference type="Pfam" id="PF01130">
    <property type="entry name" value="CD36"/>
    <property type="match status" value="1"/>
</dbReference>
<evidence type="ECO:0000256" key="12">
    <source>
        <dbReference type="ARBA" id="ARBA00042244"/>
    </source>
</evidence>
<keyword evidence="6 13" id="KW-1133">Transmembrane helix</keyword>
<evidence type="ECO:0000256" key="13">
    <source>
        <dbReference type="SAM" id="Phobius"/>
    </source>
</evidence>
<evidence type="ECO:0000256" key="11">
    <source>
        <dbReference type="ARBA" id="ARBA00040821"/>
    </source>
</evidence>
<evidence type="ECO:0000256" key="8">
    <source>
        <dbReference type="ARBA" id="ARBA00023157"/>
    </source>
</evidence>
<evidence type="ECO:0000256" key="1">
    <source>
        <dbReference type="ARBA" id="ARBA00004189"/>
    </source>
</evidence>
<organism evidence="14 15">
    <name type="scientific">Oedothorax gibbosus</name>
    <dbReference type="NCBI Taxonomy" id="931172"/>
    <lineage>
        <taxon>Eukaryota</taxon>
        <taxon>Metazoa</taxon>
        <taxon>Ecdysozoa</taxon>
        <taxon>Arthropoda</taxon>
        <taxon>Chelicerata</taxon>
        <taxon>Arachnida</taxon>
        <taxon>Araneae</taxon>
        <taxon>Araneomorphae</taxon>
        <taxon>Entelegynae</taxon>
        <taxon>Araneoidea</taxon>
        <taxon>Linyphiidae</taxon>
        <taxon>Erigoninae</taxon>
        <taxon>Oedothorax</taxon>
    </lineage>
</organism>
<dbReference type="PANTHER" id="PTHR11923">
    <property type="entry name" value="SCAVENGER RECEPTOR CLASS B TYPE-1 SR-B1"/>
    <property type="match status" value="1"/>
</dbReference>
<dbReference type="PANTHER" id="PTHR11923:SF110">
    <property type="entry name" value="SCAVENGER RECEPTOR CLASS B MEMBER 1"/>
    <property type="match status" value="1"/>
</dbReference>
<accession>A0AAV6TRA2</accession>
<comment type="caution">
    <text evidence="14">The sequence shown here is derived from an EMBL/GenBank/DDBJ whole genome shotgun (WGS) entry which is preliminary data.</text>
</comment>
<dbReference type="Proteomes" id="UP000827092">
    <property type="component" value="Unassembled WGS sequence"/>
</dbReference>
<comment type="similarity">
    <text evidence="3">Belongs to the CD36 family.</text>
</comment>
<comment type="subcellular location">
    <subcellularLocation>
        <location evidence="2">Cell membrane</location>
        <topology evidence="2">Multi-pass membrane protein</topology>
    </subcellularLocation>
    <subcellularLocation>
        <location evidence="1">Membrane</location>
        <location evidence="1">Caveola</location>
        <topology evidence="1">Multi-pass membrane protein</topology>
    </subcellularLocation>
</comment>
<dbReference type="InterPro" id="IPR002159">
    <property type="entry name" value="CD36_fam"/>
</dbReference>
<reference evidence="14 15" key="1">
    <citation type="journal article" date="2022" name="Nat. Ecol. Evol.">
        <title>A masculinizing supergene underlies an exaggerated male reproductive morph in a spider.</title>
        <authorList>
            <person name="Hendrickx F."/>
            <person name="De Corte Z."/>
            <person name="Sonet G."/>
            <person name="Van Belleghem S.M."/>
            <person name="Kostlbacher S."/>
            <person name="Vangestel C."/>
        </authorList>
    </citation>
    <scope>NUCLEOTIDE SEQUENCE [LARGE SCALE GENOMIC DNA]</scope>
    <source>
        <strain evidence="14">W744_W776</strain>
    </source>
</reference>
<keyword evidence="8" id="KW-1015">Disulfide bond</keyword>
<gene>
    <name evidence="14" type="ORF">JTE90_017399</name>
</gene>